<keyword evidence="2" id="KW-0808">Transferase</keyword>
<dbReference type="InterPro" id="IPR050229">
    <property type="entry name" value="GlpE_sulfurtransferase"/>
</dbReference>
<dbReference type="SMART" id="SM00450">
    <property type="entry name" value="RHOD"/>
    <property type="match status" value="1"/>
</dbReference>
<keyword evidence="3" id="KW-1185">Reference proteome</keyword>
<comment type="caution">
    <text evidence="2">The sequence shown here is derived from an EMBL/GenBank/DDBJ whole genome shotgun (WGS) entry which is preliminary data.</text>
</comment>
<dbReference type="STRING" id="291169.A9E74_01662"/>
<dbReference type="InterPro" id="IPR036873">
    <property type="entry name" value="Rhodanese-like_dom_sf"/>
</dbReference>
<gene>
    <name evidence="2" type="primary">moeZ</name>
    <name evidence="2" type="ORF">A9E74_01662</name>
</gene>
<accession>A0A1E3GRD5</accession>
<dbReference type="PATRIC" id="fig|291169.3.peg.1672"/>
<evidence type="ECO:0000313" key="2">
    <source>
        <dbReference type="EMBL" id="ODN66599.1"/>
    </source>
</evidence>
<dbReference type="Pfam" id="PF00581">
    <property type="entry name" value="Rhodanese"/>
    <property type="match status" value="1"/>
</dbReference>
<dbReference type="EMBL" id="MCRI01000016">
    <property type="protein sequence ID" value="ODN66599.1"/>
    <property type="molecule type" value="Genomic_DNA"/>
</dbReference>
<organism evidence="2 3">
    <name type="scientific">Methylophaga muralis</name>
    <dbReference type="NCBI Taxonomy" id="291169"/>
    <lineage>
        <taxon>Bacteria</taxon>
        <taxon>Pseudomonadati</taxon>
        <taxon>Pseudomonadota</taxon>
        <taxon>Gammaproteobacteria</taxon>
        <taxon>Thiotrichales</taxon>
        <taxon>Piscirickettsiaceae</taxon>
        <taxon>Methylophaga</taxon>
    </lineage>
</organism>
<dbReference type="CDD" id="cd00158">
    <property type="entry name" value="RHOD"/>
    <property type="match status" value="1"/>
</dbReference>
<feature type="domain" description="Rhodanese" evidence="1">
    <location>
        <begin position="16"/>
        <end position="106"/>
    </location>
</feature>
<protein>
    <submittedName>
        <fullName evidence="2">Putative adenylyltransferase/sulfurtransferase MoeZ</fullName>
    </submittedName>
</protein>
<evidence type="ECO:0000313" key="3">
    <source>
        <dbReference type="Proteomes" id="UP000094379"/>
    </source>
</evidence>
<evidence type="ECO:0000259" key="1">
    <source>
        <dbReference type="PROSITE" id="PS50206"/>
    </source>
</evidence>
<dbReference type="PROSITE" id="PS50206">
    <property type="entry name" value="RHODANESE_3"/>
    <property type="match status" value="1"/>
</dbReference>
<dbReference type="GO" id="GO:0016779">
    <property type="term" value="F:nucleotidyltransferase activity"/>
    <property type="evidence" value="ECO:0007669"/>
    <property type="project" value="UniProtKB-KW"/>
</dbReference>
<sequence length="108" mass="11967">MKQMSATQLDEFLQDHGQEAILIDVREAHELANGMLENAQHIPMNSIPAHVDELETVKDSPIVLICRSGQRSAQVGQYLEQLGFSDVINLEGGMNAWAAQIDTSMNVY</sequence>
<dbReference type="SUPFAM" id="SSF52821">
    <property type="entry name" value="Rhodanese/Cell cycle control phosphatase"/>
    <property type="match status" value="1"/>
</dbReference>
<dbReference type="AlphaFoldDB" id="A0A1E3GRD5"/>
<dbReference type="Gene3D" id="3.40.250.10">
    <property type="entry name" value="Rhodanese-like domain"/>
    <property type="match status" value="1"/>
</dbReference>
<dbReference type="PANTHER" id="PTHR43031:SF17">
    <property type="entry name" value="SULFURTRANSFERASE YTWF-RELATED"/>
    <property type="match status" value="1"/>
</dbReference>
<dbReference type="InterPro" id="IPR001763">
    <property type="entry name" value="Rhodanese-like_dom"/>
</dbReference>
<dbReference type="PANTHER" id="PTHR43031">
    <property type="entry name" value="FAD-DEPENDENT OXIDOREDUCTASE"/>
    <property type="match status" value="1"/>
</dbReference>
<proteinExistence type="predicted"/>
<dbReference type="Proteomes" id="UP000094379">
    <property type="component" value="Unassembled WGS sequence"/>
</dbReference>
<reference evidence="2 3" key="1">
    <citation type="submission" date="2016-07" db="EMBL/GenBank/DDBJ databases">
        <title>Draft Genome Sequence of Methylophaga muralis Bur 1.</title>
        <authorList>
            <person name="Vasilenko O.V."/>
            <person name="Doronina N.V."/>
            <person name="Shmareva M.N."/>
            <person name="Tarlachkov S.V."/>
            <person name="Mustakhimov I."/>
            <person name="Trotsenko Y.A."/>
        </authorList>
    </citation>
    <scope>NUCLEOTIDE SEQUENCE [LARGE SCALE GENOMIC DNA]</scope>
    <source>
        <strain evidence="2 3">Bur 1</strain>
    </source>
</reference>
<keyword evidence="2" id="KW-0548">Nucleotidyltransferase</keyword>
<dbReference type="RefSeq" id="WP_069296112.1">
    <property type="nucleotide sequence ID" value="NZ_MCRI01000016.1"/>
</dbReference>
<name>A0A1E3GRD5_9GAMM</name>